<evidence type="ECO:0000256" key="2">
    <source>
        <dbReference type="ARBA" id="ARBA00005058"/>
    </source>
</evidence>
<evidence type="ECO:0000256" key="10">
    <source>
        <dbReference type="PIRSR" id="PIRSR000477-2"/>
    </source>
</evidence>
<dbReference type="NCBIfam" id="NF006054">
    <property type="entry name" value="PRK08202.1"/>
    <property type="match status" value="1"/>
</dbReference>
<dbReference type="InterPro" id="IPR011270">
    <property type="entry name" value="Pur_Nuc_Pase_Ino/Guo-sp"/>
</dbReference>
<comment type="subunit">
    <text evidence="4">Homotrimer.</text>
</comment>
<keyword evidence="5" id="KW-0597">Phosphoprotein</keyword>
<dbReference type="GO" id="GO:0009116">
    <property type="term" value="P:nucleoside metabolic process"/>
    <property type="evidence" value="ECO:0007669"/>
    <property type="project" value="InterPro"/>
</dbReference>
<feature type="binding site" evidence="10">
    <location>
        <position position="240"/>
    </location>
    <ligand>
        <name>a purine D-ribonucleoside</name>
        <dbReference type="ChEBI" id="CHEBI:142355"/>
    </ligand>
</feature>
<dbReference type="InterPro" id="IPR011268">
    <property type="entry name" value="Purine_phosphorylase"/>
</dbReference>
<dbReference type="Gene3D" id="3.40.50.1580">
    <property type="entry name" value="Nucleoside phosphorylase domain"/>
    <property type="match status" value="1"/>
</dbReference>
<reference evidence="13" key="1">
    <citation type="submission" date="2016-06" db="EMBL/GenBank/DDBJ databases">
        <authorList>
            <person name="Nascimento L."/>
            <person name="Pereira R.V."/>
            <person name="Martins L.F."/>
            <person name="Quaggio R.B."/>
            <person name="Silva A.M."/>
            <person name="Setubal J.C."/>
        </authorList>
    </citation>
    <scope>NUCLEOTIDE SEQUENCE [LARGE SCALE GENOMIC DNA]</scope>
</reference>
<evidence type="ECO:0000313" key="12">
    <source>
        <dbReference type="EMBL" id="OUM84850.1"/>
    </source>
</evidence>
<organism evidence="12 13">
    <name type="scientific">Bacillus thermozeamaize</name>
    <dbReference type="NCBI Taxonomy" id="230954"/>
    <lineage>
        <taxon>Bacteria</taxon>
        <taxon>Bacillati</taxon>
        <taxon>Bacillota</taxon>
        <taxon>Bacilli</taxon>
        <taxon>Bacillales</taxon>
        <taxon>Bacillaceae</taxon>
        <taxon>Bacillus</taxon>
    </lineage>
</organism>
<evidence type="ECO:0000256" key="8">
    <source>
        <dbReference type="ARBA" id="ARBA00048556"/>
    </source>
</evidence>
<proteinExistence type="inferred from homology"/>
<dbReference type="InterPro" id="IPR000845">
    <property type="entry name" value="Nucleoside_phosphorylase_d"/>
</dbReference>
<dbReference type="AlphaFoldDB" id="A0A1Y3PBZ2"/>
<dbReference type="Pfam" id="PF01048">
    <property type="entry name" value="PNP_UDP_1"/>
    <property type="match status" value="1"/>
</dbReference>
<dbReference type="EMBL" id="LZRT01000120">
    <property type="protein sequence ID" value="OUM84850.1"/>
    <property type="molecule type" value="Genomic_DNA"/>
</dbReference>
<dbReference type="FunFam" id="3.40.50.1580:FF:000010">
    <property type="entry name" value="Purine nucleoside phosphorylase"/>
    <property type="match status" value="1"/>
</dbReference>
<evidence type="ECO:0000256" key="9">
    <source>
        <dbReference type="PIRNR" id="PIRNR000477"/>
    </source>
</evidence>
<evidence type="ECO:0000256" key="4">
    <source>
        <dbReference type="ARBA" id="ARBA00011233"/>
    </source>
</evidence>
<comment type="pathway">
    <text evidence="2 9">Purine metabolism; purine nucleoside salvage.</text>
</comment>
<dbReference type="PIRSF" id="PIRSF000477">
    <property type="entry name" value="PurNPase"/>
    <property type="match status" value="1"/>
</dbReference>
<dbReference type="PANTHER" id="PTHR11904:SF9">
    <property type="entry name" value="PURINE NUCLEOSIDE PHOSPHORYLASE-RELATED"/>
    <property type="match status" value="1"/>
</dbReference>
<keyword evidence="6 9" id="KW-0328">Glycosyltransferase</keyword>
<comment type="function">
    <text evidence="1">The purine nucleoside phosphorylases catalyze the phosphorolytic breakdown of the N-glycosidic bond in the beta-(deoxy)ribonucleoside molecules, with the formation of the corresponding free purine bases and pentose-1-phosphate. Cleaves guanosine, inosine, 2'-deoxyguanosine and 2'-deoxyinosine.</text>
</comment>
<evidence type="ECO:0000256" key="7">
    <source>
        <dbReference type="ARBA" id="ARBA00022679"/>
    </source>
</evidence>
<dbReference type="PANTHER" id="PTHR11904">
    <property type="entry name" value="METHYLTHIOADENOSINE/PURINE NUCLEOSIDE PHOSPHORYLASE"/>
    <property type="match status" value="1"/>
</dbReference>
<comment type="caution">
    <text evidence="12">The sequence shown here is derived from an EMBL/GenBank/DDBJ whole genome shotgun (WGS) entry which is preliminary data.</text>
</comment>
<evidence type="ECO:0000256" key="3">
    <source>
        <dbReference type="ARBA" id="ARBA00006751"/>
    </source>
</evidence>
<dbReference type="UniPathway" id="UPA00606"/>
<dbReference type="InterPro" id="IPR035994">
    <property type="entry name" value="Nucleoside_phosphorylase_sf"/>
</dbReference>
<dbReference type="CDD" id="cd09009">
    <property type="entry name" value="PNP-EcPNPII_like"/>
    <property type="match status" value="1"/>
</dbReference>
<dbReference type="Proteomes" id="UP000196475">
    <property type="component" value="Unassembled WGS sequence"/>
</dbReference>
<dbReference type="GO" id="GO:0005737">
    <property type="term" value="C:cytoplasm"/>
    <property type="evidence" value="ECO:0007669"/>
    <property type="project" value="TreeGrafter"/>
</dbReference>
<dbReference type="GO" id="GO:0004731">
    <property type="term" value="F:purine-nucleoside phosphorylase activity"/>
    <property type="evidence" value="ECO:0007669"/>
    <property type="project" value="UniProtKB-EC"/>
</dbReference>
<feature type="binding site" evidence="10">
    <location>
        <position position="217"/>
    </location>
    <ligand>
        <name>phosphate</name>
        <dbReference type="ChEBI" id="CHEBI:43474"/>
    </ligand>
</feature>
<evidence type="ECO:0000256" key="5">
    <source>
        <dbReference type="ARBA" id="ARBA00022553"/>
    </source>
</evidence>
<evidence type="ECO:0000256" key="6">
    <source>
        <dbReference type="ARBA" id="ARBA00022676"/>
    </source>
</evidence>
<comment type="catalytic activity">
    <reaction evidence="8 9">
        <text>a purine 2'-deoxy-D-ribonucleoside + phosphate = a purine nucleobase + 2-deoxy-alpha-D-ribose 1-phosphate</text>
        <dbReference type="Rhea" id="RHEA:36431"/>
        <dbReference type="ChEBI" id="CHEBI:26386"/>
        <dbReference type="ChEBI" id="CHEBI:43474"/>
        <dbReference type="ChEBI" id="CHEBI:57259"/>
        <dbReference type="ChEBI" id="CHEBI:142361"/>
        <dbReference type="EC" id="2.4.2.1"/>
    </reaction>
</comment>
<keyword evidence="7 9" id="KW-0808">Transferase</keyword>
<comment type="similarity">
    <text evidence="3 9">Belongs to the PNP/MTAP phosphorylase family.</text>
</comment>
<feature type="binding site" evidence="10">
    <location>
        <position position="66"/>
    </location>
    <ligand>
        <name>phosphate</name>
        <dbReference type="ChEBI" id="CHEBI:43474"/>
    </ligand>
</feature>
<sequence>MDATETYRKQVQETAHVLQRRLGGFKPQVALILGSGLGAFAEEIEQPIEIPYEALPHFPISTVPGHAGKWVAGTVEGCPVLCMQGRFHYYEGYSMAQVTFPIRVMHELDIGTLIITNASGGIRPTFQPGDLMLIEDHINWMFANPLRGPNVDEWGPRFPDMSQAYDRELLSLAEQVAARCGLSAQRGVYLAVTGPSYETPAEIRAFRKLGADAVGMSTVPEVIVARHQGMRVLGISCIANLASGILDQPLSHEEVVHTSNQAKDRLTALIKGILKELKR</sequence>
<gene>
    <name evidence="12" type="ORF">BAA01_07895</name>
</gene>
<accession>A0A1Y3PBZ2</accession>
<evidence type="ECO:0000313" key="13">
    <source>
        <dbReference type="Proteomes" id="UP000196475"/>
    </source>
</evidence>
<feature type="domain" description="Nucleoside phosphorylase" evidence="11">
    <location>
        <begin position="29"/>
        <end position="274"/>
    </location>
</feature>
<feature type="binding site" evidence="10">
    <location>
        <position position="118"/>
    </location>
    <ligand>
        <name>phosphate</name>
        <dbReference type="ChEBI" id="CHEBI:43474"/>
    </ligand>
</feature>
<dbReference type="EC" id="2.4.2.1" evidence="9"/>
<evidence type="ECO:0000259" key="11">
    <source>
        <dbReference type="Pfam" id="PF01048"/>
    </source>
</evidence>
<feature type="binding site" evidence="10">
    <location>
        <begin position="86"/>
        <end position="88"/>
    </location>
    <ligand>
        <name>phosphate</name>
        <dbReference type="ChEBI" id="CHEBI:43474"/>
    </ligand>
</feature>
<evidence type="ECO:0000256" key="1">
    <source>
        <dbReference type="ARBA" id="ARBA00002678"/>
    </source>
</evidence>
<name>A0A1Y3PBZ2_9BACI</name>
<dbReference type="SUPFAM" id="SSF53167">
    <property type="entry name" value="Purine and uridine phosphorylases"/>
    <property type="match status" value="1"/>
</dbReference>
<feature type="binding site" evidence="10">
    <location>
        <position position="198"/>
    </location>
    <ligand>
        <name>a purine D-ribonucleoside</name>
        <dbReference type="ChEBI" id="CHEBI:142355"/>
    </ligand>
</feature>
<dbReference type="NCBIfam" id="TIGR01697">
    <property type="entry name" value="PNPH-PUNA-XAPA"/>
    <property type="match status" value="1"/>
</dbReference>
<dbReference type="NCBIfam" id="TIGR01700">
    <property type="entry name" value="PNPH"/>
    <property type="match status" value="1"/>
</dbReference>
<feature type="binding site" evidence="10">
    <location>
        <position position="35"/>
    </location>
    <ligand>
        <name>phosphate</name>
        <dbReference type="ChEBI" id="CHEBI:43474"/>
    </ligand>
</feature>
<protein>
    <recommendedName>
        <fullName evidence="9">Purine nucleoside phosphorylase</fullName>
        <ecNumber evidence="9">2.4.2.1</ecNumber>
    </recommendedName>
    <alternativeName>
        <fullName evidence="9">Inosine-guanosine phosphorylase</fullName>
    </alternativeName>
</protein>